<evidence type="ECO:0000256" key="6">
    <source>
        <dbReference type="ARBA" id="ARBA00023157"/>
    </source>
</evidence>
<proteinExistence type="inferred from homology"/>
<dbReference type="GO" id="GO:0005764">
    <property type="term" value="C:lysosome"/>
    <property type="evidence" value="ECO:0007669"/>
    <property type="project" value="TreeGrafter"/>
</dbReference>
<name>A0AAW2YKC6_9EUKA</name>
<keyword evidence="6" id="KW-1015">Disulfide bond</keyword>
<dbReference type="Gene3D" id="3.40.50.1820">
    <property type="entry name" value="alpha/beta hydrolase"/>
    <property type="match status" value="1"/>
</dbReference>
<accession>A0AAW2YKC6</accession>
<dbReference type="SUPFAM" id="SSF53474">
    <property type="entry name" value="alpha/beta-Hydrolases"/>
    <property type="match status" value="1"/>
</dbReference>
<dbReference type="EMBL" id="JAOPGA020000217">
    <property type="protein sequence ID" value="KAL0477677.1"/>
    <property type="molecule type" value="Genomic_DNA"/>
</dbReference>
<keyword evidence="4 9" id="KW-0732">Signal</keyword>
<dbReference type="GO" id="GO:0008474">
    <property type="term" value="F:palmitoyl-(protein) hydrolase activity"/>
    <property type="evidence" value="ECO:0007669"/>
    <property type="project" value="UniProtKB-EC"/>
</dbReference>
<keyword evidence="7" id="KW-0325">Glycoprotein</keyword>
<evidence type="ECO:0000313" key="11">
    <source>
        <dbReference type="EMBL" id="KAL0491387.1"/>
    </source>
</evidence>
<dbReference type="EC" id="3.1.2.22" evidence="2"/>
<evidence type="ECO:0000256" key="8">
    <source>
        <dbReference type="ARBA" id="ARBA00031934"/>
    </source>
</evidence>
<keyword evidence="12" id="KW-1185">Reference proteome</keyword>
<evidence type="ECO:0000256" key="5">
    <source>
        <dbReference type="ARBA" id="ARBA00022801"/>
    </source>
</evidence>
<dbReference type="InterPro" id="IPR029058">
    <property type="entry name" value="AB_hydrolase_fold"/>
</dbReference>
<protein>
    <recommendedName>
        <fullName evidence="3">Palmitoyl-protein thioesterase 1</fullName>
        <ecNumber evidence="2">3.1.2.22</ecNumber>
    </recommendedName>
    <alternativeName>
        <fullName evidence="8">Palmitoyl-protein hydrolase 1</fullName>
    </alternativeName>
</protein>
<dbReference type="PRINTS" id="PR00414">
    <property type="entry name" value="PPTHIESTRASE"/>
</dbReference>
<dbReference type="FunFam" id="3.40.50.1820:FF:000107">
    <property type="entry name" value="Palmitoyl-protein thioesterase 1"/>
    <property type="match status" value="1"/>
</dbReference>
<dbReference type="EMBL" id="JAOPGA020001792">
    <property type="protein sequence ID" value="KAL0491387.1"/>
    <property type="molecule type" value="Genomic_DNA"/>
</dbReference>
<dbReference type="InterPro" id="IPR002472">
    <property type="entry name" value="Palm_thioest"/>
</dbReference>
<comment type="caution">
    <text evidence="10">The sequence shown here is derived from an EMBL/GenBank/DDBJ whole genome shotgun (WGS) entry which is preliminary data.</text>
</comment>
<gene>
    <name evidence="11" type="ORF">AKO1_002415</name>
    <name evidence="10" type="ORF">AKO1_005531</name>
</gene>
<evidence type="ECO:0000256" key="2">
    <source>
        <dbReference type="ARBA" id="ARBA00012423"/>
    </source>
</evidence>
<sequence length="312" mass="35428">MAAIRSCVTLLIVVLCLCNAAQLPVVLWHGMGDSCCFPFSMGKIQKRIEDYYNGTISVHSVRIGNGNIEDVANSYMKNANDQIDIACEQLVNTEAIIKSGGAFNAIGFSQGSQFLRAVVQRCSNNDTRPNAAGIKLQVNNLISIGGQHRGVFGLPRCIGANVTLCEYARRMLDYGAYLGFVQDHLAQSNYWNDPLDQETYLKKCTFLPDINNEKSIKKPSYKENLTKLNKLVLVQFMQDTMVQPRESQWFGTYKLGQDKEVVNMVDTDLYKEDWIGLKKLNEDHRIDFLECPGDHLRFTEEWFKTNIMHYLK</sequence>
<keyword evidence="5" id="KW-0378">Hydrolase</keyword>
<evidence type="ECO:0000256" key="1">
    <source>
        <dbReference type="ARBA" id="ARBA00010758"/>
    </source>
</evidence>
<organism evidence="10 12">
    <name type="scientific">Acrasis kona</name>
    <dbReference type="NCBI Taxonomy" id="1008807"/>
    <lineage>
        <taxon>Eukaryota</taxon>
        <taxon>Discoba</taxon>
        <taxon>Heterolobosea</taxon>
        <taxon>Tetramitia</taxon>
        <taxon>Eutetramitia</taxon>
        <taxon>Acrasidae</taxon>
        <taxon>Acrasis</taxon>
    </lineage>
</organism>
<dbReference type="PANTHER" id="PTHR11247">
    <property type="entry name" value="PALMITOYL-PROTEIN THIOESTERASE/DOLICHYLDIPHOSPHATASE 1"/>
    <property type="match status" value="1"/>
</dbReference>
<evidence type="ECO:0000256" key="3">
    <source>
        <dbReference type="ARBA" id="ARBA00014212"/>
    </source>
</evidence>
<feature type="signal peptide" evidence="9">
    <location>
        <begin position="1"/>
        <end position="20"/>
    </location>
</feature>
<evidence type="ECO:0000256" key="7">
    <source>
        <dbReference type="ARBA" id="ARBA00023180"/>
    </source>
</evidence>
<evidence type="ECO:0000313" key="12">
    <source>
        <dbReference type="Proteomes" id="UP001431209"/>
    </source>
</evidence>
<evidence type="ECO:0000313" key="10">
    <source>
        <dbReference type="EMBL" id="KAL0477677.1"/>
    </source>
</evidence>
<dbReference type="Pfam" id="PF02089">
    <property type="entry name" value="Palm_thioest"/>
    <property type="match status" value="1"/>
</dbReference>
<dbReference type="Proteomes" id="UP001431209">
    <property type="component" value="Unassembled WGS sequence"/>
</dbReference>
<evidence type="ECO:0000256" key="9">
    <source>
        <dbReference type="SAM" id="SignalP"/>
    </source>
</evidence>
<comment type="similarity">
    <text evidence="1">Belongs to the palmitoyl-protein thioesterase family.</text>
</comment>
<dbReference type="AlphaFoldDB" id="A0AAW2YKC6"/>
<dbReference type="PANTHER" id="PTHR11247:SF8">
    <property type="entry name" value="PALMITOYL-PROTEIN THIOESTERASE 1"/>
    <property type="match status" value="1"/>
</dbReference>
<reference evidence="10 12" key="1">
    <citation type="submission" date="2024-03" db="EMBL/GenBank/DDBJ databases">
        <title>The Acrasis kona genome and developmental transcriptomes reveal deep origins of eukaryotic multicellular pathways.</title>
        <authorList>
            <person name="Sheikh S."/>
            <person name="Fu C.-J."/>
            <person name="Brown M.W."/>
            <person name="Baldauf S.L."/>
        </authorList>
    </citation>
    <scope>NUCLEOTIDE SEQUENCE [LARGE SCALE GENOMIC DNA]</scope>
    <source>
        <strain evidence="10 12">ATCC MYA-3509</strain>
    </source>
</reference>
<evidence type="ECO:0000256" key="4">
    <source>
        <dbReference type="ARBA" id="ARBA00022729"/>
    </source>
</evidence>
<feature type="chain" id="PRO_5044718122" description="Palmitoyl-protein thioesterase 1" evidence="9">
    <location>
        <begin position="21"/>
        <end position="312"/>
    </location>
</feature>